<evidence type="ECO:0000256" key="9">
    <source>
        <dbReference type="ARBA" id="ARBA00043149"/>
    </source>
</evidence>
<accession>A0A819IZV2</accession>
<evidence type="ECO:0000256" key="4">
    <source>
        <dbReference type="ARBA" id="ARBA00022679"/>
    </source>
</evidence>
<evidence type="ECO:0000259" key="13">
    <source>
        <dbReference type="Pfam" id="PF00370"/>
    </source>
</evidence>
<dbReference type="InterPro" id="IPR043129">
    <property type="entry name" value="ATPase_NBD"/>
</dbReference>
<dbReference type="GO" id="GO:0004370">
    <property type="term" value="F:glycerol kinase activity"/>
    <property type="evidence" value="ECO:0007669"/>
    <property type="project" value="UniProtKB-EC"/>
</dbReference>
<proteinExistence type="inferred from homology"/>
<dbReference type="InterPro" id="IPR042018">
    <property type="entry name" value="GK1-3_metazoan-type"/>
</dbReference>
<keyword evidence="4 12" id="KW-0808">Transferase</keyword>
<evidence type="ECO:0000256" key="3">
    <source>
        <dbReference type="ARBA" id="ARBA00012099"/>
    </source>
</evidence>
<dbReference type="SUPFAM" id="SSF53067">
    <property type="entry name" value="Actin-like ATPase domain"/>
    <property type="match status" value="2"/>
</dbReference>
<reference evidence="15" key="1">
    <citation type="submission" date="2021-02" db="EMBL/GenBank/DDBJ databases">
        <authorList>
            <person name="Nowell W R."/>
        </authorList>
    </citation>
    <scope>NUCLEOTIDE SEQUENCE</scope>
</reference>
<dbReference type="EC" id="2.7.1.30" evidence="3"/>
<dbReference type="PROSITE" id="PS00445">
    <property type="entry name" value="FGGY_KINASES_2"/>
    <property type="match status" value="1"/>
</dbReference>
<dbReference type="PROSITE" id="PS00933">
    <property type="entry name" value="FGGY_KINASES_1"/>
    <property type="match status" value="1"/>
</dbReference>
<feature type="domain" description="Carbohydrate kinase FGGY N-terminal" evidence="13">
    <location>
        <begin position="14"/>
        <end position="267"/>
    </location>
</feature>
<comment type="pathway">
    <text evidence="1">Polyol metabolism; glycerol degradation via glycerol kinase pathway; sn-glycerol 3-phosphate from glycerol: step 1/1.</text>
</comment>
<dbReference type="FunFam" id="3.30.420.40:FF:000108">
    <property type="entry name" value="Glycerol kinase, glycosomal"/>
    <property type="match status" value="1"/>
</dbReference>
<evidence type="ECO:0000256" key="8">
    <source>
        <dbReference type="ARBA" id="ARBA00022840"/>
    </source>
</evidence>
<dbReference type="Gene3D" id="3.30.420.40">
    <property type="match status" value="2"/>
</dbReference>
<evidence type="ECO:0000313" key="16">
    <source>
        <dbReference type="Proteomes" id="UP000663836"/>
    </source>
</evidence>
<dbReference type="GO" id="GO:0005739">
    <property type="term" value="C:mitochondrion"/>
    <property type="evidence" value="ECO:0007669"/>
    <property type="project" value="TreeGrafter"/>
</dbReference>
<keyword evidence="5" id="KW-0547">Nucleotide-binding</keyword>
<sequence length="619" mass="69388">MTKKKSDSSTKTLVGAIDQGTSSSRFLIFNATNLELITYHQESIQISTPNPGWVEQDPNEILEKTILCMEKAVEKLGELGYDKSDIKVIGVTNQRETTILWDKKTGKVLHNAIVWLDARTQETVDFLLRQFNTHRDCLQEQCGLPLSTYFSALKIRWLIDNNHHVREAIKENRCLFGTVDSWLLYNLLSDDKNTVHVTDVTNASRTMLMNIRDLKWDPKLCEFFGIPEHILPEIKSSATIFGYINKGLLQGIPVGAVLGDQQAALVGQQCLTKGTAKSTYGTGCFILYNTGEDLAYSRNGLLTTVAYKWNDDDAVYALEVRKKNTMCGSIAIAGECIKWLRDNLGLIPDSKSTETIAASVKDTGGVYFVPAFSGLFAPYWRSDARGLIMGMTQYTTKAHIVRAALEGISYQTREIVDAMYDDSGVRLSKLKVDGGMANNKVFLQMLANIVGMNVTTPSLFETTALGAALAAGKAQGIDLFKLEVENEIETEMSQYIPRIQGKQREENFSAWKKAVIKSFENLTPAFNIENKSMQKDTTHLSSRTMGWIALTSTYNKKFRAAKRMKTALDNRLKRFRMLDQDEFQEMLKSLSQQSPEEQLKASNGVDTFGGMHISNYWSS</sequence>
<keyword evidence="8" id="KW-0067">ATP-binding</keyword>
<dbReference type="GO" id="GO:0046167">
    <property type="term" value="P:glycerol-3-phosphate biosynthetic process"/>
    <property type="evidence" value="ECO:0007669"/>
    <property type="project" value="TreeGrafter"/>
</dbReference>
<keyword evidence="7" id="KW-0319">Glycerol metabolism</keyword>
<name>A0A819IZV2_9BILA</name>
<protein>
    <recommendedName>
        <fullName evidence="11">Probable glycerol kinase</fullName>
        <ecNumber evidence="3">2.7.1.30</ecNumber>
    </recommendedName>
    <alternativeName>
        <fullName evidence="9">ATP:glycerol 3-phosphotransferase</fullName>
    </alternativeName>
</protein>
<dbReference type="UniPathway" id="UPA00618">
    <property type="reaction ID" value="UER00672"/>
</dbReference>
<dbReference type="Pfam" id="PF02782">
    <property type="entry name" value="FGGY_C"/>
    <property type="match status" value="1"/>
</dbReference>
<keyword evidence="6 12" id="KW-0418">Kinase</keyword>
<dbReference type="AlphaFoldDB" id="A0A819IZV2"/>
<evidence type="ECO:0000256" key="6">
    <source>
        <dbReference type="ARBA" id="ARBA00022777"/>
    </source>
</evidence>
<evidence type="ECO:0000256" key="2">
    <source>
        <dbReference type="ARBA" id="ARBA00009156"/>
    </source>
</evidence>
<dbReference type="PANTHER" id="PTHR10196">
    <property type="entry name" value="SUGAR KINASE"/>
    <property type="match status" value="1"/>
</dbReference>
<dbReference type="InterPro" id="IPR018485">
    <property type="entry name" value="FGGY_C"/>
</dbReference>
<feature type="domain" description="Carbohydrate kinase FGGY C-terminal" evidence="14">
    <location>
        <begin position="277"/>
        <end position="474"/>
    </location>
</feature>
<comment type="similarity">
    <text evidence="2 12">Belongs to the FGGY kinase family.</text>
</comment>
<dbReference type="GO" id="GO:0005524">
    <property type="term" value="F:ATP binding"/>
    <property type="evidence" value="ECO:0007669"/>
    <property type="project" value="UniProtKB-KW"/>
</dbReference>
<dbReference type="InterPro" id="IPR005999">
    <property type="entry name" value="Glycerol_kin"/>
</dbReference>
<dbReference type="GO" id="GO:0006641">
    <property type="term" value="P:triglyceride metabolic process"/>
    <property type="evidence" value="ECO:0007669"/>
    <property type="project" value="TreeGrafter"/>
</dbReference>
<evidence type="ECO:0000259" key="14">
    <source>
        <dbReference type="Pfam" id="PF02782"/>
    </source>
</evidence>
<comment type="caution">
    <text evidence="15">The sequence shown here is derived from an EMBL/GenBank/DDBJ whole genome shotgun (WGS) entry which is preliminary data.</text>
</comment>
<dbReference type="Proteomes" id="UP000663836">
    <property type="component" value="Unassembled WGS sequence"/>
</dbReference>
<dbReference type="NCBIfam" id="NF000756">
    <property type="entry name" value="PRK00047.1"/>
    <property type="match status" value="1"/>
</dbReference>
<evidence type="ECO:0000256" key="5">
    <source>
        <dbReference type="ARBA" id="ARBA00022741"/>
    </source>
</evidence>
<evidence type="ECO:0000256" key="10">
    <source>
        <dbReference type="ARBA" id="ARBA00052101"/>
    </source>
</evidence>
<evidence type="ECO:0000256" key="11">
    <source>
        <dbReference type="ARBA" id="ARBA00071571"/>
    </source>
</evidence>
<dbReference type="Pfam" id="PF00370">
    <property type="entry name" value="FGGY_N"/>
    <property type="match status" value="1"/>
</dbReference>
<dbReference type="EMBL" id="CAJOBD010003006">
    <property type="protein sequence ID" value="CAF3922446.1"/>
    <property type="molecule type" value="Genomic_DNA"/>
</dbReference>
<dbReference type="InterPro" id="IPR018484">
    <property type="entry name" value="FGGY_N"/>
</dbReference>
<gene>
    <name evidence="15" type="ORF">JBS370_LOCUS22002</name>
</gene>
<comment type="catalytic activity">
    <reaction evidence="10">
        <text>glycerol + ATP = sn-glycerol 3-phosphate + ADP + H(+)</text>
        <dbReference type="Rhea" id="RHEA:21644"/>
        <dbReference type="ChEBI" id="CHEBI:15378"/>
        <dbReference type="ChEBI" id="CHEBI:17754"/>
        <dbReference type="ChEBI" id="CHEBI:30616"/>
        <dbReference type="ChEBI" id="CHEBI:57597"/>
        <dbReference type="ChEBI" id="CHEBI:456216"/>
        <dbReference type="EC" id="2.7.1.30"/>
    </reaction>
</comment>
<dbReference type="InterPro" id="IPR018483">
    <property type="entry name" value="Carb_kinase_FGGY_CS"/>
</dbReference>
<evidence type="ECO:0000313" key="15">
    <source>
        <dbReference type="EMBL" id="CAF3922446.1"/>
    </source>
</evidence>
<evidence type="ECO:0000256" key="1">
    <source>
        <dbReference type="ARBA" id="ARBA00005190"/>
    </source>
</evidence>
<dbReference type="PANTHER" id="PTHR10196:SF69">
    <property type="entry name" value="GLYCEROL KINASE"/>
    <property type="match status" value="1"/>
</dbReference>
<evidence type="ECO:0000256" key="12">
    <source>
        <dbReference type="RuleBase" id="RU003733"/>
    </source>
</evidence>
<dbReference type="NCBIfam" id="TIGR01311">
    <property type="entry name" value="glycerol_kin"/>
    <property type="match status" value="1"/>
</dbReference>
<organism evidence="15 16">
    <name type="scientific">Rotaria sordida</name>
    <dbReference type="NCBI Taxonomy" id="392033"/>
    <lineage>
        <taxon>Eukaryota</taxon>
        <taxon>Metazoa</taxon>
        <taxon>Spiralia</taxon>
        <taxon>Gnathifera</taxon>
        <taxon>Rotifera</taxon>
        <taxon>Eurotatoria</taxon>
        <taxon>Bdelloidea</taxon>
        <taxon>Philodinida</taxon>
        <taxon>Philodinidae</taxon>
        <taxon>Rotaria</taxon>
    </lineage>
</organism>
<dbReference type="GO" id="GO:0019563">
    <property type="term" value="P:glycerol catabolic process"/>
    <property type="evidence" value="ECO:0007669"/>
    <property type="project" value="UniProtKB-UniPathway"/>
</dbReference>
<evidence type="ECO:0000256" key="7">
    <source>
        <dbReference type="ARBA" id="ARBA00022798"/>
    </source>
</evidence>
<dbReference type="FunFam" id="3.30.420.40:FF:000177">
    <property type="entry name" value="Glycerol kinase"/>
    <property type="match status" value="1"/>
</dbReference>
<dbReference type="CDD" id="cd07792">
    <property type="entry name" value="ASKHA_NBD_FGGY_GK1-3-like"/>
    <property type="match status" value="1"/>
</dbReference>